<dbReference type="Proteomes" id="UP000001844">
    <property type="component" value="Chromosome"/>
</dbReference>
<dbReference type="EMBL" id="CP001798">
    <property type="protein sequence ID" value="ADE14337.1"/>
    <property type="molecule type" value="Genomic_DNA"/>
</dbReference>
<dbReference type="AlphaFoldDB" id="D5BZP2"/>
<evidence type="ECO:0000256" key="1">
    <source>
        <dbReference type="SAM" id="Phobius"/>
    </source>
</evidence>
<accession>D5BZP2</accession>
<dbReference type="KEGG" id="nhl:Nhal_1175"/>
<name>D5BZP2_NITHN</name>
<gene>
    <name evidence="2" type="ordered locus">Nhal_1175</name>
</gene>
<evidence type="ECO:0008006" key="4">
    <source>
        <dbReference type="Google" id="ProtNLM"/>
    </source>
</evidence>
<reference evidence="3" key="1">
    <citation type="submission" date="2010-04" db="EMBL/GenBank/DDBJ databases">
        <title>Complete genome sequence of Nitrosococcus halophilus Nc4, a salt-adapted, aerobic obligate ammonia-oxidizing sulfur purple bacterium.</title>
        <authorList>
            <consortium name="US DOE Joint Genome Institute"/>
            <person name="Campbell M.A."/>
            <person name="Malfatti S.A."/>
            <person name="Chain P.S.G."/>
            <person name="Heidelberg J.F."/>
            <person name="Ward B.B."/>
            <person name="Klotz M.G."/>
        </authorList>
    </citation>
    <scope>NUCLEOTIDE SEQUENCE [LARGE SCALE GENOMIC DNA]</scope>
    <source>
        <strain evidence="3">Nc4</strain>
    </source>
</reference>
<organism evidence="2 3">
    <name type="scientific">Nitrosococcus halophilus (strain Nc4)</name>
    <dbReference type="NCBI Taxonomy" id="472759"/>
    <lineage>
        <taxon>Bacteria</taxon>
        <taxon>Pseudomonadati</taxon>
        <taxon>Pseudomonadota</taxon>
        <taxon>Gammaproteobacteria</taxon>
        <taxon>Chromatiales</taxon>
        <taxon>Chromatiaceae</taxon>
        <taxon>Nitrosococcus</taxon>
    </lineage>
</organism>
<dbReference type="STRING" id="472759.Nhal_1175"/>
<dbReference type="HOGENOM" id="CLU_857250_0_0_6"/>
<keyword evidence="1" id="KW-0472">Membrane</keyword>
<dbReference type="InterPro" id="IPR016936">
    <property type="entry name" value="UCP029693"/>
</dbReference>
<sequence length="371" mass="41778">MNKQLKDSGMSITSSVARTSKEGVRRLAWLYHPRTWKEKGIRWSLGLAFVTYIVAVVVLGILWSIEPATFDVRTNAQEIAEEIDLPQSEQKELPAGFISTATAINVARALLERPGGYISNDVFPPGIYLDNIPNWEFGALVQLRDFVRAMRNDFARAQTQSIEDKDLQIADPQFNFNSDSWILPSTESQYRKGNEALLSYLKRLSDKNDNDGQFFVRADNLRSYLEVVEKRLGSMVQRLAAAVGQVQYNINLAGEPQGRSAKPEPRQLRVKTSWWEIDDVFYETRGAAWALLHLLKALQTEFEDVLQDKNAEVSLAQVIRGLESSQEMIWSPLILNGDGFGMLANHSLVMASYLAKANAALIDLRNLLQQG</sequence>
<proteinExistence type="predicted"/>
<feature type="transmembrane region" description="Helical" evidence="1">
    <location>
        <begin position="43"/>
        <end position="65"/>
    </location>
</feature>
<keyword evidence="3" id="KW-1185">Reference proteome</keyword>
<keyword evidence="1" id="KW-0812">Transmembrane</keyword>
<evidence type="ECO:0000313" key="2">
    <source>
        <dbReference type="EMBL" id="ADE14337.1"/>
    </source>
</evidence>
<dbReference type="Pfam" id="PF10095">
    <property type="entry name" value="DUF2333"/>
    <property type="match status" value="1"/>
</dbReference>
<dbReference type="PIRSF" id="PIRSF029693">
    <property type="entry name" value="UCP029693"/>
    <property type="match status" value="1"/>
</dbReference>
<protein>
    <recommendedName>
        <fullName evidence="4">DUF2333 domain-containing protein</fullName>
    </recommendedName>
</protein>
<dbReference type="eggNOG" id="COG5345">
    <property type="taxonomic scope" value="Bacteria"/>
</dbReference>
<keyword evidence="1" id="KW-1133">Transmembrane helix</keyword>
<evidence type="ECO:0000313" key="3">
    <source>
        <dbReference type="Proteomes" id="UP000001844"/>
    </source>
</evidence>